<proteinExistence type="predicted"/>
<dbReference type="Proteomes" id="UP000041314">
    <property type="component" value="Unassembled WGS sequence"/>
</dbReference>
<sequence>MSSSVLKAWLPTMLICWIFADTPSWNTSLRSTRLRGSGVTTALTLALYLPTL</sequence>
<accession>A0A655DAB4</accession>
<organism evidence="1 2">
    <name type="scientific">Salmonella enterica subsp. enterica serovar Bovismorbificans</name>
    <dbReference type="NCBI Taxonomy" id="58097"/>
    <lineage>
        <taxon>Bacteria</taxon>
        <taxon>Pseudomonadati</taxon>
        <taxon>Pseudomonadota</taxon>
        <taxon>Gammaproteobacteria</taxon>
        <taxon>Enterobacterales</taxon>
        <taxon>Enterobacteriaceae</taxon>
        <taxon>Salmonella</taxon>
    </lineage>
</organism>
<protein>
    <submittedName>
        <fullName evidence="1">Uncharacterized protein</fullName>
    </submittedName>
</protein>
<dbReference type="AlphaFoldDB" id="A0A655DAB4"/>
<gene>
    <name evidence="1" type="ORF">ERS008198_03024</name>
</gene>
<reference evidence="1 2" key="1">
    <citation type="submission" date="2015-03" db="EMBL/GenBank/DDBJ databases">
        <authorList>
            <consortium name="Pathogen Informatics"/>
        </authorList>
    </citation>
    <scope>NUCLEOTIDE SEQUENCE [LARGE SCALE GENOMIC DNA]</scope>
    <source>
        <strain evidence="1 2">A1104</strain>
    </source>
</reference>
<name>A0A655DAB4_SALET</name>
<dbReference type="EMBL" id="CQPA01000026">
    <property type="protein sequence ID" value="CNU54717.1"/>
    <property type="molecule type" value="Genomic_DNA"/>
</dbReference>
<evidence type="ECO:0000313" key="2">
    <source>
        <dbReference type="Proteomes" id="UP000041314"/>
    </source>
</evidence>
<evidence type="ECO:0000313" key="1">
    <source>
        <dbReference type="EMBL" id="CNU54717.1"/>
    </source>
</evidence>